<dbReference type="EMBL" id="CAADHB010000033">
    <property type="protein sequence ID" value="VFK79039.1"/>
    <property type="molecule type" value="Genomic_DNA"/>
</dbReference>
<dbReference type="PANTHER" id="PTHR43236:SF1">
    <property type="entry name" value="BLL7220 PROTEIN"/>
    <property type="match status" value="1"/>
</dbReference>
<reference evidence="2" key="1">
    <citation type="submission" date="2019-02" db="EMBL/GenBank/DDBJ databases">
        <authorList>
            <person name="Gruber-Vodicka R. H."/>
            <person name="Seah K. B. B."/>
        </authorList>
    </citation>
    <scope>NUCLEOTIDE SEQUENCE</scope>
    <source>
        <strain evidence="2">BECK_S127</strain>
    </source>
</reference>
<evidence type="ECO:0000259" key="1">
    <source>
        <dbReference type="Pfam" id="PF06114"/>
    </source>
</evidence>
<dbReference type="Pfam" id="PF06114">
    <property type="entry name" value="Peptidase_M78"/>
    <property type="match status" value="1"/>
</dbReference>
<protein>
    <recommendedName>
        <fullName evidence="1">IrrE N-terminal-like domain-containing protein</fullName>
    </recommendedName>
</protein>
<sequence length="191" mass="22001">MNNFMDYHGLSAQNFLEKLASNSTFSVAAPINVDWIVTLLGVELNENINFDEISTAGSVSIGSQNAVIWINPVENSYPPRRRFTIAHEIGHLILHMDPKVGVREFVDTKKTLNRRDSYWDLKEYEANNFAAQLLMPIELINEHGKRIIGTYKKRWNEEKMPILIFIEEMADLFEVSEPAMKYRLKNIGSIK</sequence>
<dbReference type="PANTHER" id="PTHR43236">
    <property type="entry name" value="ANTITOXIN HIGA1"/>
    <property type="match status" value="1"/>
</dbReference>
<dbReference type="AlphaFoldDB" id="A0A451BL61"/>
<dbReference type="InterPro" id="IPR010359">
    <property type="entry name" value="IrrE_HExxH"/>
</dbReference>
<evidence type="ECO:0000313" key="2">
    <source>
        <dbReference type="EMBL" id="VFK79039.1"/>
    </source>
</evidence>
<dbReference type="Gene3D" id="1.10.10.2910">
    <property type="match status" value="1"/>
</dbReference>
<gene>
    <name evidence="2" type="ORF">BECKSD772D_GA0070982_103321</name>
</gene>
<dbReference type="InterPro" id="IPR052345">
    <property type="entry name" value="Rad_response_metalloprotease"/>
</dbReference>
<accession>A0A451BL61</accession>
<feature type="domain" description="IrrE N-terminal-like" evidence="1">
    <location>
        <begin position="64"/>
        <end position="185"/>
    </location>
</feature>
<name>A0A451BL61_9GAMM</name>
<organism evidence="2">
    <name type="scientific">Candidatus Kentrum sp. SD</name>
    <dbReference type="NCBI Taxonomy" id="2126332"/>
    <lineage>
        <taxon>Bacteria</taxon>
        <taxon>Pseudomonadati</taxon>
        <taxon>Pseudomonadota</taxon>
        <taxon>Gammaproteobacteria</taxon>
        <taxon>Candidatus Kentrum</taxon>
    </lineage>
</organism>
<proteinExistence type="predicted"/>